<keyword evidence="6" id="KW-1003">Cell membrane</keyword>
<name>A0A641AQU6_9ACTN</name>
<evidence type="ECO:0000256" key="3">
    <source>
        <dbReference type="ARBA" id="ARBA00007316"/>
    </source>
</evidence>
<evidence type="ECO:0000256" key="8">
    <source>
        <dbReference type="ARBA" id="ARBA00022679"/>
    </source>
</evidence>
<dbReference type="NCBIfam" id="TIGR01007">
    <property type="entry name" value="eps_fam"/>
    <property type="match status" value="1"/>
</dbReference>
<protein>
    <recommendedName>
        <fullName evidence="5">non-specific protein-tyrosine kinase</fullName>
        <ecNumber evidence="5">2.7.10.2</ecNumber>
    </recommendedName>
</protein>
<keyword evidence="12" id="KW-0067">ATP-binding</keyword>
<evidence type="ECO:0000256" key="17">
    <source>
        <dbReference type="SAM" id="Phobius"/>
    </source>
</evidence>
<keyword evidence="9 17" id="KW-0812">Transmembrane</keyword>
<feature type="domain" description="Polysaccharide chain length determinant N-terminal" evidence="18">
    <location>
        <begin position="1"/>
        <end position="89"/>
    </location>
</feature>
<dbReference type="CDD" id="cd05387">
    <property type="entry name" value="BY-kinase"/>
    <property type="match status" value="1"/>
</dbReference>
<evidence type="ECO:0000256" key="9">
    <source>
        <dbReference type="ARBA" id="ARBA00022692"/>
    </source>
</evidence>
<keyword evidence="14 17" id="KW-0472">Membrane</keyword>
<dbReference type="EMBL" id="SDPP02000001">
    <property type="protein sequence ID" value="KAA1380470.1"/>
    <property type="molecule type" value="Genomic_DNA"/>
</dbReference>
<dbReference type="RefSeq" id="WP_129181947.1">
    <property type="nucleotide sequence ID" value="NZ_JAGIOG010000001.1"/>
</dbReference>
<evidence type="ECO:0000256" key="5">
    <source>
        <dbReference type="ARBA" id="ARBA00011903"/>
    </source>
</evidence>
<dbReference type="PANTHER" id="PTHR32309">
    <property type="entry name" value="TYROSINE-PROTEIN KINASE"/>
    <property type="match status" value="1"/>
</dbReference>
<dbReference type="AlphaFoldDB" id="A0A641AQU6"/>
<evidence type="ECO:0000256" key="16">
    <source>
        <dbReference type="ARBA" id="ARBA00051245"/>
    </source>
</evidence>
<dbReference type="InterPro" id="IPR027417">
    <property type="entry name" value="P-loop_NTPase"/>
</dbReference>
<dbReference type="InterPro" id="IPR005702">
    <property type="entry name" value="Wzc-like_C"/>
</dbReference>
<evidence type="ECO:0000256" key="12">
    <source>
        <dbReference type="ARBA" id="ARBA00022840"/>
    </source>
</evidence>
<keyword evidence="15" id="KW-0829">Tyrosine-protein kinase</keyword>
<dbReference type="EC" id="2.7.10.2" evidence="5"/>
<dbReference type="Gene3D" id="3.40.50.300">
    <property type="entry name" value="P-loop containing nucleotide triphosphate hydrolases"/>
    <property type="match status" value="1"/>
</dbReference>
<dbReference type="Proteomes" id="UP001515100">
    <property type="component" value="Unassembled WGS sequence"/>
</dbReference>
<feature type="domain" description="AAA" evidence="19">
    <location>
        <begin position="265"/>
        <end position="399"/>
    </location>
</feature>
<dbReference type="GO" id="GO:0004715">
    <property type="term" value="F:non-membrane spanning protein tyrosine kinase activity"/>
    <property type="evidence" value="ECO:0007669"/>
    <property type="project" value="UniProtKB-EC"/>
</dbReference>
<evidence type="ECO:0000256" key="14">
    <source>
        <dbReference type="ARBA" id="ARBA00023136"/>
    </source>
</evidence>
<comment type="similarity">
    <text evidence="4">Belongs to the etk/wzc family.</text>
</comment>
<evidence type="ECO:0000256" key="11">
    <source>
        <dbReference type="ARBA" id="ARBA00022777"/>
    </source>
</evidence>
<sequence>MDLRDYLRVLRTRWVLIAACALVTIAIAALITVRATPQYASSARMFVSTQGSTDDAQANQGGQFSLQRVKSYADLLTGQEIARRVVEDLKLDESPSALASQISASSKLDTVILTITVTDPDPARARMLADGVAKVFVAYVAELETPPGKDEATIKATVVDPASKASSPISPQPVRNIGLGLILGLLLGAGAAVLRETLDTTIKSSRQLEELVPAPILGAISYDSAAVDTPLITSLDTYAPRAESFRVLRTNLQFIDPDAHHKVFVVTSSLPGEGKTTTAANLALALAEGGEKVVLVEGDLRRPKVAEYLRLESSVGLTTVLIGKLVLEDAIQSTASEGLAVLTSGSTPPNPAELLKSSSMAAVIASLREAYDIVLIDAPPLLPVTDGALLAAQADGALLVVRHGKTTTDQVTLAVERLEAVGAAPVGVIFNMTPAKSRDGYGYGYGYGYAPEPSTSRNDPNADTVI</sequence>
<reference evidence="20" key="1">
    <citation type="submission" date="2019-09" db="EMBL/GenBank/DDBJ databases">
        <authorList>
            <person name="Li J."/>
        </authorList>
    </citation>
    <scope>NUCLEOTIDE SEQUENCE [LARGE SCALE GENOMIC DNA]</scope>
    <source>
        <strain evidence="20">NRBC 14897</strain>
    </source>
</reference>
<keyword evidence="7" id="KW-0997">Cell inner membrane</keyword>
<proteinExistence type="inferred from homology"/>
<evidence type="ECO:0000256" key="1">
    <source>
        <dbReference type="ARBA" id="ARBA00004429"/>
    </source>
</evidence>
<evidence type="ECO:0000313" key="21">
    <source>
        <dbReference type="Proteomes" id="UP001515100"/>
    </source>
</evidence>
<evidence type="ECO:0000259" key="18">
    <source>
        <dbReference type="Pfam" id="PF02706"/>
    </source>
</evidence>
<dbReference type="InterPro" id="IPR025669">
    <property type="entry name" value="AAA_dom"/>
</dbReference>
<evidence type="ECO:0000256" key="6">
    <source>
        <dbReference type="ARBA" id="ARBA00022475"/>
    </source>
</evidence>
<dbReference type="GO" id="GO:0005886">
    <property type="term" value="C:plasma membrane"/>
    <property type="evidence" value="ECO:0007669"/>
    <property type="project" value="UniProtKB-SubCell"/>
</dbReference>
<evidence type="ECO:0000256" key="7">
    <source>
        <dbReference type="ARBA" id="ARBA00022519"/>
    </source>
</evidence>
<dbReference type="SUPFAM" id="SSF52540">
    <property type="entry name" value="P-loop containing nucleoside triphosphate hydrolases"/>
    <property type="match status" value="1"/>
</dbReference>
<comment type="subcellular location">
    <subcellularLocation>
        <location evidence="1">Cell inner membrane</location>
        <topology evidence="1">Multi-pass membrane protein</topology>
    </subcellularLocation>
</comment>
<keyword evidence="13 17" id="KW-1133">Transmembrane helix</keyword>
<dbReference type="GO" id="GO:0005524">
    <property type="term" value="F:ATP binding"/>
    <property type="evidence" value="ECO:0007669"/>
    <property type="project" value="UniProtKB-KW"/>
</dbReference>
<dbReference type="Pfam" id="PF13614">
    <property type="entry name" value="AAA_31"/>
    <property type="match status" value="1"/>
</dbReference>
<accession>A0A641AQU6</accession>
<organism evidence="20 21">
    <name type="scientific">Aeromicrobium fastidiosum</name>
    <dbReference type="NCBI Taxonomy" id="52699"/>
    <lineage>
        <taxon>Bacteria</taxon>
        <taxon>Bacillati</taxon>
        <taxon>Actinomycetota</taxon>
        <taxon>Actinomycetes</taxon>
        <taxon>Propionibacteriales</taxon>
        <taxon>Nocardioidaceae</taxon>
        <taxon>Aeromicrobium</taxon>
    </lineage>
</organism>
<dbReference type="PANTHER" id="PTHR32309:SF31">
    <property type="entry name" value="CAPSULAR EXOPOLYSACCHARIDE FAMILY"/>
    <property type="match status" value="1"/>
</dbReference>
<comment type="similarity">
    <text evidence="3">Belongs to the CpsD/CapB family.</text>
</comment>
<evidence type="ECO:0000256" key="13">
    <source>
        <dbReference type="ARBA" id="ARBA00022989"/>
    </source>
</evidence>
<dbReference type="OrthoDB" id="9812433at2"/>
<evidence type="ECO:0000256" key="4">
    <source>
        <dbReference type="ARBA" id="ARBA00008883"/>
    </source>
</evidence>
<dbReference type="InterPro" id="IPR050445">
    <property type="entry name" value="Bact_polysacc_biosynth/exp"/>
</dbReference>
<evidence type="ECO:0000313" key="20">
    <source>
        <dbReference type="EMBL" id="KAA1380470.1"/>
    </source>
</evidence>
<evidence type="ECO:0000256" key="15">
    <source>
        <dbReference type="ARBA" id="ARBA00023137"/>
    </source>
</evidence>
<dbReference type="FunFam" id="3.40.50.300:FF:000527">
    <property type="entry name" value="Tyrosine-protein kinase etk"/>
    <property type="match status" value="1"/>
</dbReference>
<dbReference type="InterPro" id="IPR003856">
    <property type="entry name" value="LPS_length_determ_N"/>
</dbReference>
<comment type="catalytic activity">
    <reaction evidence="16">
        <text>L-tyrosyl-[protein] + ATP = O-phospho-L-tyrosyl-[protein] + ADP + H(+)</text>
        <dbReference type="Rhea" id="RHEA:10596"/>
        <dbReference type="Rhea" id="RHEA-COMP:10136"/>
        <dbReference type="Rhea" id="RHEA-COMP:20101"/>
        <dbReference type="ChEBI" id="CHEBI:15378"/>
        <dbReference type="ChEBI" id="CHEBI:30616"/>
        <dbReference type="ChEBI" id="CHEBI:46858"/>
        <dbReference type="ChEBI" id="CHEBI:61978"/>
        <dbReference type="ChEBI" id="CHEBI:456216"/>
        <dbReference type="EC" id="2.7.10.2"/>
    </reaction>
</comment>
<keyword evidence="11" id="KW-0418">Kinase</keyword>
<feature type="transmembrane region" description="Helical" evidence="17">
    <location>
        <begin position="14"/>
        <end position="35"/>
    </location>
</feature>
<dbReference type="Pfam" id="PF02706">
    <property type="entry name" value="Wzz"/>
    <property type="match status" value="1"/>
</dbReference>
<keyword evidence="21" id="KW-1185">Reference proteome</keyword>
<gene>
    <name evidence="20" type="ORF">ESP62_004635</name>
</gene>
<comment type="similarity">
    <text evidence="2">Belongs to the CpsC/CapA family.</text>
</comment>
<evidence type="ECO:0000259" key="19">
    <source>
        <dbReference type="Pfam" id="PF13614"/>
    </source>
</evidence>
<evidence type="ECO:0000256" key="10">
    <source>
        <dbReference type="ARBA" id="ARBA00022741"/>
    </source>
</evidence>
<keyword evidence="8 20" id="KW-0808">Transferase</keyword>
<comment type="caution">
    <text evidence="20">The sequence shown here is derived from an EMBL/GenBank/DDBJ whole genome shotgun (WGS) entry which is preliminary data.</text>
</comment>
<keyword evidence="10" id="KW-0547">Nucleotide-binding</keyword>
<evidence type="ECO:0000256" key="2">
    <source>
        <dbReference type="ARBA" id="ARBA00006683"/>
    </source>
</evidence>
<dbReference type="GO" id="GO:0042802">
    <property type="term" value="F:identical protein binding"/>
    <property type="evidence" value="ECO:0007669"/>
    <property type="project" value="UniProtKB-ARBA"/>
</dbReference>